<evidence type="ECO:0000313" key="2">
    <source>
        <dbReference type="EMBL" id="BCA49691.1"/>
    </source>
</evidence>
<dbReference type="PANTHER" id="PTHR43017">
    <property type="entry name" value="GALACTOSIDE O-ACETYLTRANSFERASE"/>
    <property type="match status" value="1"/>
</dbReference>
<dbReference type="InterPro" id="IPR011004">
    <property type="entry name" value="Trimer_LpxA-like_sf"/>
</dbReference>
<reference evidence="2 3" key="1">
    <citation type="submission" date="2020-02" db="EMBL/GenBank/DDBJ databases">
        <title>Whole-genome sequencing and comparative analysis of the genomes of Bacteroides thetaiotaomicron and Escherichia coli isolated from a healthy resident in Vietnam.</title>
        <authorList>
            <person name="Mohsin M."/>
            <person name="Tanaka K."/>
            <person name="Kawahara R."/>
            <person name="Kondo S."/>
            <person name="Noguchi H."/>
            <person name="Motooka D."/>
            <person name="Nakamura S."/>
            <person name="Khong D.T."/>
            <person name="Nguyen T.N."/>
            <person name="Tran H.T."/>
            <person name="Yamamoto Y."/>
        </authorList>
    </citation>
    <scope>NUCLEOTIDE SEQUENCE [LARGE SCALE GENOMIC DNA]</scope>
    <source>
        <strain evidence="2 3">F9-2</strain>
    </source>
</reference>
<dbReference type="RefSeq" id="WP_172556584.1">
    <property type="nucleotide sequence ID" value="NZ_AP022660.1"/>
</dbReference>
<evidence type="ECO:0000256" key="1">
    <source>
        <dbReference type="RuleBase" id="RU367021"/>
    </source>
</evidence>
<dbReference type="CDD" id="cd04647">
    <property type="entry name" value="LbH_MAT_like"/>
    <property type="match status" value="1"/>
</dbReference>
<keyword evidence="1" id="KW-0012">Acyltransferase</keyword>
<dbReference type="Gene3D" id="2.160.10.10">
    <property type="entry name" value="Hexapeptide repeat proteins"/>
    <property type="match status" value="1"/>
</dbReference>
<comment type="similarity">
    <text evidence="1">Belongs to the transferase hexapeptide repeat family.</text>
</comment>
<dbReference type="EMBL" id="AP022660">
    <property type="protein sequence ID" value="BCA49691.1"/>
    <property type="molecule type" value="Genomic_DNA"/>
</dbReference>
<dbReference type="SUPFAM" id="SSF51161">
    <property type="entry name" value="Trimeric LpxA-like enzymes"/>
    <property type="match status" value="1"/>
</dbReference>
<dbReference type="EC" id="2.3.1.-" evidence="1"/>
<dbReference type="AlphaFoldDB" id="A0A679H701"/>
<dbReference type="InterPro" id="IPR001451">
    <property type="entry name" value="Hexapep"/>
</dbReference>
<dbReference type="Proteomes" id="UP000500882">
    <property type="component" value="Chromosome"/>
</dbReference>
<name>A0A679H701_BACT4</name>
<dbReference type="PANTHER" id="PTHR43017:SF1">
    <property type="entry name" value="ACETYLTRANSFERASE YJL218W-RELATED"/>
    <property type="match status" value="1"/>
</dbReference>
<gene>
    <name evidence="2" type="ORF">BatF92_16330</name>
</gene>
<sequence length="238" mass="27319">MKFREFIKRIFEAGYSRIAKLNTRLFISFLRYKGIQIGRNFIIRSNGPLSNILIDYSRPSLITIGDNVTINKNFNLLTHDFVCGVFLHKFHDFLPSSGRVTIGNNVRFGVDCTVLKGVTIGDNCFIAAGSLVTKDIPANSVAGGVPCKVIMSIEDYYERRKEECIKEALEYARSIKERFGRRPVISDFWEEFPLFLNGDETSSELPIKWQLKDSYSYYRNHHKATFDGFEDFLRNAGL</sequence>
<dbReference type="Pfam" id="PF14602">
    <property type="entry name" value="Hexapep_2"/>
    <property type="match status" value="1"/>
</dbReference>
<dbReference type="GO" id="GO:0008870">
    <property type="term" value="F:galactoside O-acetyltransferase activity"/>
    <property type="evidence" value="ECO:0007669"/>
    <property type="project" value="TreeGrafter"/>
</dbReference>
<organism evidence="2 3">
    <name type="scientific">Bacteroides thetaiotaomicron</name>
    <dbReference type="NCBI Taxonomy" id="818"/>
    <lineage>
        <taxon>Bacteria</taxon>
        <taxon>Pseudomonadati</taxon>
        <taxon>Bacteroidota</taxon>
        <taxon>Bacteroidia</taxon>
        <taxon>Bacteroidales</taxon>
        <taxon>Bacteroidaceae</taxon>
        <taxon>Bacteroides</taxon>
    </lineage>
</organism>
<keyword evidence="1" id="KW-0808">Transferase</keyword>
<protein>
    <recommendedName>
        <fullName evidence="1">Acetyltransferase</fullName>
        <ecNumber evidence="1">2.3.1.-</ecNumber>
    </recommendedName>
</protein>
<evidence type="ECO:0000313" key="3">
    <source>
        <dbReference type="Proteomes" id="UP000500882"/>
    </source>
</evidence>
<proteinExistence type="inferred from homology"/>
<dbReference type="InterPro" id="IPR039369">
    <property type="entry name" value="LacA-like"/>
</dbReference>
<accession>A0A679H701</accession>